<proteinExistence type="predicted"/>
<keyword evidence="2" id="KW-1185">Reference proteome</keyword>
<accession>A0AAE2BJL2</accession>
<dbReference type="EMBL" id="JACGWL010000014">
    <property type="protein sequence ID" value="KAK4387756.1"/>
    <property type="molecule type" value="Genomic_DNA"/>
</dbReference>
<evidence type="ECO:0000313" key="2">
    <source>
        <dbReference type="Proteomes" id="UP001289374"/>
    </source>
</evidence>
<evidence type="ECO:0000313" key="1">
    <source>
        <dbReference type="EMBL" id="KAK4387756.1"/>
    </source>
</evidence>
<reference evidence="1" key="1">
    <citation type="submission" date="2020-06" db="EMBL/GenBank/DDBJ databases">
        <authorList>
            <person name="Li T."/>
            <person name="Hu X."/>
            <person name="Zhang T."/>
            <person name="Song X."/>
            <person name="Zhang H."/>
            <person name="Dai N."/>
            <person name="Sheng W."/>
            <person name="Hou X."/>
            <person name="Wei L."/>
        </authorList>
    </citation>
    <scope>NUCLEOTIDE SEQUENCE</scope>
    <source>
        <strain evidence="1">K16</strain>
        <tissue evidence="1">Leaf</tissue>
    </source>
</reference>
<reference evidence="1" key="2">
    <citation type="journal article" date="2024" name="Plant">
        <title>Genomic evolution and insights into agronomic trait innovations of Sesamum species.</title>
        <authorList>
            <person name="Miao H."/>
            <person name="Wang L."/>
            <person name="Qu L."/>
            <person name="Liu H."/>
            <person name="Sun Y."/>
            <person name="Le M."/>
            <person name="Wang Q."/>
            <person name="Wei S."/>
            <person name="Zheng Y."/>
            <person name="Lin W."/>
            <person name="Duan Y."/>
            <person name="Cao H."/>
            <person name="Xiong S."/>
            <person name="Wang X."/>
            <person name="Wei L."/>
            <person name="Li C."/>
            <person name="Ma Q."/>
            <person name="Ju M."/>
            <person name="Zhao R."/>
            <person name="Li G."/>
            <person name="Mu C."/>
            <person name="Tian Q."/>
            <person name="Mei H."/>
            <person name="Zhang T."/>
            <person name="Gao T."/>
            <person name="Zhang H."/>
        </authorList>
    </citation>
    <scope>NUCLEOTIDE SEQUENCE</scope>
    <source>
        <strain evidence="1">K16</strain>
    </source>
</reference>
<dbReference type="Pfam" id="PF03140">
    <property type="entry name" value="DUF247"/>
    <property type="match status" value="1"/>
</dbReference>
<dbReference type="Proteomes" id="UP001289374">
    <property type="component" value="Unassembled WGS sequence"/>
</dbReference>
<name>A0AAE2BJL2_9LAMI</name>
<organism evidence="1 2">
    <name type="scientific">Sesamum angolense</name>
    <dbReference type="NCBI Taxonomy" id="2727404"/>
    <lineage>
        <taxon>Eukaryota</taxon>
        <taxon>Viridiplantae</taxon>
        <taxon>Streptophyta</taxon>
        <taxon>Embryophyta</taxon>
        <taxon>Tracheophyta</taxon>
        <taxon>Spermatophyta</taxon>
        <taxon>Magnoliopsida</taxon>
        <taxon>eudicotyledons</taxon>
        <taxon>Gunneridae</taxon>
        <taxon>Pentapetalae</taxon>
        <taxon>asterids</taxon>
        <taxon>lamiids</taxon>
        <taxon>Lamiales</taxon>
        <taxon>Pedaliaceae</taxon>
        <taxon>Sesamum</taxon>
    </lineage>
</organism>
<gene>
    <name evidence="1" type="ORF">Sango_2382200</name>
</gene>
<dbReference type="PANTHER" id="PTHR31170">
    <property type="entry name" value="BNAC04G53230D PROTEIN"/>
    <property type="match status" value="1"/>
</dbReference>
<comment type="caution">
    <text evidence="1">The sequence shown here is derived from an EMBL/GenBank/DDBJ whole genome shotgun (WGS) entry which is preliminary data.</text>
</comment>
<dbReference type="AlphaFoldDB" id="A0AAE2BJL2"/>
<dbReference type="InterPro" id="IPR004158">
    <property type="entry name" value="DUF247_pln"/>
</dbReference>
<protein>
    <submittedName>
        <fullName evidence="1">Uncharacterized protein</fullName>
    </submittedName>
</protein>
<sequence length="355" mass="40763">MGPDSSLSTSEDSITTHLIMSVDVVDNEETEEEASPVEVSIPIQSEAETTSMGRRKIHKVPSLLRVNKEQLYTPVAVPLGPYHHGRSQFPQVEDFKVEILDSFVAANAPKDKGFFYNKIFERVDEIRGHYEEGSMDDLNDEAFAEMILLDTCFIIYFMKCRVEKIIERLHVFRQRIGWLAYRFVIMDTLKLENQIPLWVINLLYALIFHDEDDGEALVCNYLSKILNIEYNYHVVQQIIRADGNEPPLHLLEATQRVLLGQPSNIESDPAGCLAESLKLMKGRWRRKRPETESIFKQLSHPFRSVTYLKAKGIGFSASSNNCLLEARFHSYCFYGLLQLPALFINDSTRYSSLML</sequence>